<feature type="compositionally biased region" description="Basic and acidic residues" evidence="1">
    <location>
        <begin position="501"/>
        <end position="511"/>
    </location>
</feature>
<evidence type="ECO:0000256" key="1">
    <source>
        <dbReference type="SAM" id="MobiDB-lite"/>
    </source>
</evidence>
<dbReference type="InterPro" id="IPR018571">
    <property type="entry name" value="Membrane_anchor_Opy2_N"/>
</dbReference>
<dbReference type="Pfam" id="PF09463">
    <property type="entry name" value="Opy2"/>
    <property type="match status" value="1"/>
</dbReference>
<feature type="compositionally biased region" description="Pro residues" evidence="1">
    <location>
        <begin position="178"/>
        <end position="187"/>
    </location>
</feature>
<keyword evidence="2" id="KW-0472">Membrane</keyword>
<proteinExistence type="predicted"/>
<keyword evidence="5" id="KW-1185">Reference proteome</keyword>
<evidence type="ECO:0000313" key="5">
    <source>
        <dbReference type="Proteomes" id="UP000799766"/>
    </source>
</evidence>
<evidence type="ECO:0000259" key="3">
    <source>
        <dbReference type="Pfam" id="PF09463"/>
    </source>
</evidence>
<feature type="domain" description="Membrane anchor Opy2 N-terminal" evidence="3">
    <location>
        <begin position="19"/>
        <end position="53"/>
    </location>
</feature>
<organism evidence="4 5">
    <name type="scientific">Lineolata rhizophorae</name>
    <dbReference type="NCBI Taxonomy" id="578093"/>
    <lineage>
        <taxon>Eukaryota</taxon>
        <taxon>Fungi</taxon>
        <taxon>Dikarya</taxon>
        <taxon>Ascomycota</taxon>
        <taxon>Pezizomycotina</taxon>
        <taxon>Dothideomycetes</taxon>
        <taxon>Dothideomycetes incertae sedis</taxon>
        <taxon>Lineolatales</taxon>
        <taxon>Lineolataceae</taxon>
        <taxon>Lineolata</taxon>
    </lineage>
</organism>
<feature type="region of interest" description="Disordered" evidence="1">
    <location>
        <begin position="165"/>
        <end position="203"/>
    </location>
</feature>
<feature type="transmembrane region" description="Helical" evidence="2">
    <location>
        <begin position="73"/>
        <end position="95"/>
    </location>
</feature>
<accession>A0A6A6P4K2</accession>
<feature type="compositionally biased region" description="Polar residues" evidence="1">
    <location>
        <begin position="428"/>
        <end position="473"/>
    </location>
</feature>
<name>A0A6A6P4K2_9PEZI</name>
<feature type="compositionally biased region" description="Polar residues" evidence="1">
    <location>
        <begin position="268"/>
        <end position="277"/>
    </location>
</feature>
<dbReference type="EMBL" id="MU001677">
    <property type="protein sequence ID" value="KAF2458672.1"/>
    <property type="molecule type" value="Genomic_DNA"/>
</dbReference>
<gene>
    <name evidence="4" type="ORF">BDY21DRAFT_370869</name>
</gene>
<dbReference type="Proteomes" id="UP000799766">
    <property type="component" value="Unassembled WGS sequence"/>
</dbReference>
<reference evidence="4" key="1">
    <citation type="journal article" date="2020" name="Stud. Mycol.">
        <title>101 Dothideomycetes genomes: a test case for predicting lifestyles and emergence of pathogens.</title>
        <authorList>
            <person name="Haridas S."/>
            <person name="Albert R."/>
            <person name="Binder M."/>
            <person name="Bloem J."/>
            <person name="Labutti K."/>
            <person name="Salamov A."/>
            <person name="Andreopoulos B."/>
            <person name="Baker S."/>
            <person name="Barry K."/>
            <person name="Bills G."/>
            <person name="Bluhm B."/>
            <person name="Cannon C."/>
            <person name="Castanera R."/>
            <person name="Culley D."/>
            <person name="Daum C."/>
            <person name="Ezra D."/>
            <person name="Gonzalez J."/>
            <person name="Henrissat B."/>
            <person name="Kuo A."/>
            <person name="Liang C."/>
            <person name="Lipzen A."/>
            <person name="Lutzoni F."/>
            <person name="Magnuson J."/>
            <person name="Mondo S."/>
            <person name="Nolan M."/>
            <person name="Ohm R."/>
            <person name="Pangilinan J."/>
            <person name="Park H.-J."/>
            <person name="Ramirez L."/>
            <person name="Alfaro M."/>
            <person name="Sun H."/>
            <person name="Tritt A."/>
            <person name="Yoshinaga Y."/>
            <person name="Zwiers L.-H."/>
            <person name="Turgeon B."/>
            <person name="Goodwin S."/>
            <person name="Spatafora J."/>
            <person name="Crous P."/>
            <person name="Grigoriev I."/>
        </authorList>
    </citation>
    <scope>NUCLEOTIDE SEQUENCE</scope>
    <source>
        <strain evidence="4">ATCC 16933</strain>
    </source>
</reference>
<feature type="compositionally biased region" description="Polar residues" evidence="1">
    <location>
        <begin position="382"/>
        <end position="393"/>
    </location>
</feature>
<dbReference type="OrthoDB" id="2402916at2759"/>
<feature type="compositionally biased region" description="Low complexity" evidence="1">
    <location>
        <begin position="188"/>
        <end position="199"/>
    </location>
</feature>
<sequence length="540" mass="57040">MASNTFNPTWYGARLFRRCVQCPETAPTCPACPDGQVCSQTVESCDQCASTTCVPAVDQPTDTGDGGPSGAKIGGIVGGVIGGVAFLAVLIYLFWRFYPKGRRQKYDEGKWVQVDVPPEKSDDYTMRRDARASTHTVASMASTILTRASNVIQIAYIPGVRSGPANNNHPGSDSLLVPPVPPIPIPTTPSTNPGSPYSNQDQHFFVPDLRDSTYSGFSDGDRSSFARTSIAPSLARSSVATAKYRVDAVVPMPAQTIMRGKAAMVSVKGSNNNSPNESPAIGSDANSSKSPTPNKGAATAVQVQMPHSSDGPSNSRSPSVRSIASFARPVPLNITKKKSSNSVETTSTGATSSTNDSTKTERANTERVPVGLGVGMRPLTEVSVTESEDSVATHSRARQSDGHDIVPDSDSDGEESSRHDRARRSLLGNDNTSSFGNATGNNQSRFSDVTSIADTPYTPYSAQFSPAMDQNSPQSPPRLSMAIGSPSRGDERTLSTVMEEASERRRGESRGSDSSSVGDSPGADIKRGTSPFGDENAVSR</sequence>
<protein>
    <recommendedName>
        <fullName evidence="3">Membrane anchor Opy2 N-terminal domain-containing protein</fullName>
    </recommendedName>
</protein>
<evidence type="ECO:0000313" key="4">
    <source>
        <dbReference type="EMBL" id="KAF2458672.1"/>
    </source>
</evidence>
<keyword evidence="2" id="KW-0812">Transmembrane</keyword>
<feature type="compositionally biased region" description="Polar residues" evidence="1">
    <location>
        <begin position="340"/>
        <end position="357"/>
    </location>
</feature>
<dbReference type="AlphaFoldDB" id="A0A6A6P4K2"/>
<feature type="compositionally biased region" description="Polar residues" evidence="1">
    <location>
        <begin position="284"/>
        <end position="293"/>
    </location>
</feature>
<feature type="compositionally biased region" description="Low complexity" evidence="1">
    <location>
        <begin position="306"/>
        <end position="319"/>
    </location>
</feature>
<feature type="compositionally biased region" description="Low complexity" evidence="1">
    <location>
        <begin position="512"/>
        <end position="523"/>
    </location>
</feature>
<evidence type="ECO:0000256" key="2">
    <source>
        <dbReference type="SAM" id="Phobius"/>
    </source>
</evidence>
<keyword evidence="2" id="KW-1133">Transmembrane helix</keyword>
<feature type="region of interest" description="Disordered" evidence="1">
    <location>
        <begin position="267"/>
        <end position="540"/>
    </location>
</feature>